<dbReference type="FunFam" id="2.30.29.30:FF:000024">
    <property type="entry name" value="Spectrin beta chain"/>
    <property type="match status" value="1"/>
</dbReference>
<name>A0A9Q0Y371_9SAUR</name>
<keyword evidence="6" id="KW-1185">Reference proteome</keyword>
<protein>
    <recommendedName>
        <fullName evidence="4">PH domain-containing protein</fullName>
    </recommendedName>
</protein>
<dbReference type="PROSITE" id="PS50003">
    <property type="entry name" value="PH_DOMAIN"/>
    <property type="match status" value="1"/>
</dbReference>
<dbReference type="Proteomes" id="UP001142489">
    <property type="component" value="Unassembled WGS sequence"/>
</dbReference>
<evidence type="ECO:0000256" key="1">
    <source>
        <dbReference type="ARBA" id="ARBA00006826"/>
    </source>
</evidence>
<dbReference type="SMART" id="SM00233">
    <property type="entry name" value="PH"/>
    <property type="match status" value="1"/>
</dbReference>
<dbReference type="SUPFAM" id="SSF50729">
    <property type="entry name" value="PH domain-like"/>
    <property type="match status" value="1"/>
</dbReference>
<dbReference type="InterPro" id="IPR001849">
    <property type="entry name" value="PH_domain"/>
</dbReference>
<evidence type="ECO:0000313" key="5">
    <source>
        <dbReference type="EMBL" id="KAJ7340936.1"/>
    </source>
</evidence>
<keyword evidence="2" id="KW-0117">Actin capping</keyword>
<accession>A0A9Q0Y371</accession>
<dbReference type="EMBL" id="JAPFRF010000002">
    <property type="protein sequence ID" value="KAJ7340936.1"/>
    <property type="molecule type" value="Genomic_DNA"/>
</dbReference>
<dbReference type="InterPro" id="IPR001605">
    <property type="entry name" value="PH_dom-spectrin-type"/>
</dbReference>
<feature type="domain" description="PH" evidence="4">
    <location>
        <begin position="26"/>
        <end position="135"/>
    </location>
</feature>
<reference evidence="5" key="1">
    <citation type="journal article" date="2023" name="DNA Res.">
        <title>Chromosome-level genome assembly of Phrynocephalus forsythii using third-generation DNA sequencing and Hi-C analysis.</title>
        <authorList>
            <person name="Qi Y."/>
            <person name="Zhao W."/>
            <person name="Zhao Y."/>
            <person name="Niu C."/>
            <person name="Cao S."/>
            <person name="Zhang Y."/>
        </authorList>
    </citation>
    <scope>NUCLEOTIDE SEQUENCE</scope>
    <source>
        <tissue evidence="5">Muscle</tissue>
    </source>
</reference>
<evidence type="ECO:0000256" key="3">
    <source>
        <dbReference type="SAM" id="MobiDB-lite"/>
    </source>
</evidence>
<dbReference type="PRINTS" id="PR00683">
    <property type="entry name" value="SPECTRINPH"/>
</dbReference>
<sequence>MCLVDQQKLQEGSKGVGMTLPSKLELQMMEGTLERKHLLQPGGKKANCRSWNTFHTVLMRQTLCFYQDKKDSLKQSSVVALPLNLSGAVCDLDKEYTKKNNCFTLQLKDGSKYLLRAPTEPLRKEWVIKLQQNSGLPEVDYFQSASQTAQGMTSVVSVIPSHGAPHFLSHPSAKSPDAVVLPRSNVRLQLPYATQSETLDATASEAGNAHRSAATYNTEYNLRHCPSMESPGSQDRYISLEEDDCGLVANQRRSYSFTSATYQKITPLSVSKECLGAGSSYSVTLYIGEQAASTPRPRCHSFVTTPSGTQETSGGRSQGSSPRQKNKSVFRKFFGKKD</sequence>
<evidence type="ECO:0000256" key="2">
    <source>
        <dbReference type="ARBA" id="ARBA00022467"/>
    </source>
</evidence>
<dbReference type="AlphaFoldDB" id="A0A9Q0Y371"/>
<evidence type="ECO:0000259" key="4">
    <source>
        <dbReference type="PROSITE" id="PS50003"/>
    </source>
</evidence>
<dbReference type="GO" id="GO:0051693">
    <property type="term" value="P:actin filament capping"/>
    <property type="evidence" value="ECO:0007669"/>
    <property type="project" value="UniProtKB-KW"/>
</dbReference>
<comment type="similarity">
    <text evidence="1">Belongs to the spectrin family.</text>
</comment>
<gene>
    <name evidence="5" type="ORF">JRQ81_004223</name>
</gene>
<dbReference type="OrthoDB" id="430364at2759"/>
<dbReference type="InterPro" id="IPR041681">
    <property type="entry name" value="PH_9"/>
</dbReference>
<proteinExistence type="inferred from homology"/>
<evidence type="ECO:0000313" key="6">
    <source>
        <dbReference type="Proteomes" id="UP001142489"/>
    </source>
</evidence>
<dbReference type="GO" id="GO:0005543">
    <property type="term" value="F:phospholipid binding"/>
    <property type="evidence" value="ECO:0007669"/>
    <property type="project" value="InterPro"/>
</dbReference>
<feature type="compositionally biased region" description="Low complexity" evidence="3">
    <location>
        <begin position="313"/>
        <end position="323"/>
    </location>
</feature>
<dbReference type="Gene3D" id="2.30.29.30">
    <property type="entry name" value="Pleckstrin-homology domain (PH domain)/Phosphotyrosine-binding domain (PTB)"/>
    <property type="match status" value="1"/>
</dbReference>
<organism evidence="5 6">
    <name type="scientific">Phrynocephalus forsythii</name>
    <dbReference type="NCBI Taxonomy" id="171643"/>
    <lineage>
        <taxon>Eukaryota</taxon>
        <taxon>Metazoa</taxon>
        <taxon>Chordata</taxon>
        <taxon>Craniata</taxon>
        <taxon>Vertebrata</taxon>
        <taxon>Euteleostomi</taxon>
        <taxon>Lepidosauria</taxon>
        <taxon>Squamata</taxon>
        <taxon>Bifurcata</taxon>
        <taxon>Unidentata</taxon>
        <taxon>Episquamata</taxon>
        <taxon>Toxicofera</taxon>
        <taxon>Iguania</taxon>
        <taxon>Acrodonta</taxon>
        <taxon>Agamidae</taxon>
        <taxon>Agaminae</taxon>
        <taxon>Phrynocephalus</taxon>
    </lineage>
</organism>
<dbReference type="InterPro" id="IPR011993">
    <property type="entry name" value="PH-like_dom_sf"/>
</dbReference>
<comment type="caution">
    <text evidence="5">The sequence shown here is derived from an EMBL/GenBank/DDBJ whole genome shotgun (WGS) entry which is preliminary data.</text>
</comment>
<dbReference type="Pfam" id="PF15410">
    <property type="entry name" value="PH_9"/>
    <property type="match status" value="1"/>
</dbReference>
<feature type="region of interest" description="Disordered" evidence="3">
    <location>
        <begin position="296"/>
        <end position="328"/>
    </location>
</feature>
<feature type="compositionally biased region" description="Polar residues" evidence="3">
    <location>
        <begin position="302"/>
        <end position="312"/>
    </location>
</feature>
<dbReference type="PANTHER" id="PTHR11915">
    <property type="entry name" value="SPECTRIN/FILAMIN RELATED CYTOSKELETAL PROTEIN"/>
    <property type="match status" value="1"/>
</dbReference>